<feature type="transmembrane region" description="Helical" evidence="2">
    <location>
        <begin position="35"/>
        <end position="58"/>
    </location>
</feature>
<sequence length="266" mass="29251">MTTRDDPLRPDGPGPADRQDPTDPASWDHLFRRRFWRAAGGSAVWLLVIVAAVTAITLQENSSAWLLDHGTPVAGEVVDVRTPARGEQTITVDYPVGDVLDQAVIGLDSDRDYTVGERVRVFYDPADPDHVRTADEENLSEVGVGFAVVPMLIALLLLPWSIAYAVGWARRRRAAKRSGWRPVTAVVFDSSGGHQVLRLDFPDGAFLIARTVAAVRGRYSFLRAGAFGAWVAGEGRRRALALWHPAKGAYVVPLRAPRRARRRTGR</sequence>
<organism evidence="3 4">
    <name type="scientific">Amycolatopsis rhabdoformis</name>
    <dbReference type="NCBI Taxonomy" id="1448059"/>
    <lineage>
        <taxon>Bacteria</taxon>
        <taxon>Bacillati</taxon>
        <taxon>Actinomycetota</taxon>
        <taxon>Actinomycetes</taxon>
        <taxon>Pseudonocardiales</taxon>
        <taxon>Pseudonocardiaceae</taxon>
        <taxon>Amycolatopsis</taxon>
    </lineage>
</organism>
<dbReference type="Proteomes" id="UP001330812">
    <property type="component" value="Chromosome"/>
</dbReference>
<evidence type="ECO:0000256" key="2">
    <source>
        <dbReference type="SAM" id="Phobius"/>
    </source>
</evidence>
<feature type="transmembrane region" description="Helical" evidence="2">
    <location>
        <begin position="144"/>
        <end position="167"/>
    </location>
</feature>
<accession>A0ABZ1I9M5</accession>
<dbReference type="EMBL" id="CP142149">
    <property type="protein sequence ID" value="WSE30648.1"/>
    <property type="molecule type" value="Genomic_DNA"/>
</dbReference>
<protein>
    <submittedName>
        <fullName evidence="3">DUF3592 domain-containing protein</fullName>
    </submittedName>
</protein>
<evidence type="ECO:0000256" key="1">
    <source>
        <dbReference type="SAM" id="MobiDB-lite"/>
    </source>
</evidence>
<feature type="region of interest" description="Disordered" evidence="1">
    <location>
        <begin position="1"/>
        <end position="24"/>
    </location>
</feature>
<evidence type="ECO:0000313" key="4">
    <source>
        <dbReference type="Proteomes" id="UP001330812"/>
    </source>
</evidence>
<name>A0ABZ1I9M5_9PSEU</name>
<evidence type="ECO:0000313" key="3">
    <source>
        <dbReference type="EMBL" id="WSE30648.1"/>
    </source>
</evidence>
<keyword evidence="2" id="KW-0812">Transmembrane</keyword>
<keyword evidence="4" id="KW-1185">Reference proteome</keyword>
<gene>
    <name evidence="3" type="ORF">VSH64_00615</name>
</gene>
<dbReference type="RefSeq" id="WP_326569592.1">
    <property type="nucleotide sequence ID" value="NZ_CP142149.1"/>
</dbReference>
<keyword evidence="2" id="KW-0472">Membrane</keyword>
<reference evidence="3 4" key="1">
    <citation type="journal article" date="2015" name="Int. J. Syst. Evol. Microbiol.">
        <title>Amycolatopsis rhabdoformis sp. nov., an actinomycete isolated from a tropical forest soil.</title>
        <authorList>
            <person name="Souza W.R."/>
            <person name="Silva R.E."/>
            <person name="Goodfellow M."/>
            <person name="Busarakam K."/>
            <person name="Figueiro F.S."/>
            <person name="Ferreira D."/>
            <person name="Rodrigues-Filho E."/>
            <person name="Moraes L.A.B."/>
            <person name="Zucchi T.D."/>
        </authorList>
    </citation>
    <scope>NUCLEOTIDE SEQUENCE [LARGE SCALE GENOMIC DNA]</scope>
    <source>
        <strain evidence="3 4">NCIMB 14900</strain>
    </source>
</reference>
<proteinExistence type="predicted"/>
<keyword evidence="2" id="KW-1133">Transmembrane helix</keyword>